<gene>
    <name evidence="1" type="ORF">HNQ92_003025</name>
</gene>
<accession>A0A840TT87</accession>
<evidence type="ECO:0008006" key="3">
    <source>
        <dbReference type="Google" id="ProtNLM"/>
    </source>
</evidence>
<dbReference type="EMBL" id="JACHGF010000004">
    <property type="protein sequence ID" value="MBB5284877.1"/>
    <property type="molecule type" value="Genomic_DNA"/>
</dbReference>
<dbReference type="AlphaFoldDB" id="A0A840TT87"/>
<dbReference type="Pfam" id="PF14054">
    <property type="entry name" value="DUF4249"/>
    <property type="match status" value="1"/>
</dbReference>
<dbReference type="RefSeq" id="WP_184174828.1">
    <property type="nucleotide sequence ID" value="NZ_JACHGF010000004.1"/>
</dbReference>
<evidence type="ECO:0000313" key="2">
    <source>
        <dbReference type="Proteomes" id="UP000557307"/>
    </source>
</evidence>
<dbReference type="InterPro" id="IPR025345">
    <property type="entry name" value="DUF4249"/>
</dbReference>
<name>A0A840TT87_9BACT</name>
<keyword evidence="2" id="KW-1185">Reference proteome</keyword>
<sequence length="299" mass="34064">MAKFLPFLVLLSLALGCKERALDLELPYAGDKLVLFSQIKAGDTLKMEVQKTYPPTGQYTYINGITNATVKLFDEKGYVETLKHGKNGLYTSATGLVWKENDSYRIEVEAPGFPKAITDFETMPAPPVILSYEFSKDIDSRSNAGTPSRELNIKIQDSDIEKPNYYMIIIKRVVGKETIGVNVFDLDKPSEFDDPCEFRYFGRFVFPDFCKVNGVLAFRKGLELTYTYSLNIDPKARDKIVVSTRQISKSYYEFCKTYYAEDDLIVAFKTPYPRYTNITGGYGIFAAYNEVEKEFVLKE</sequence>
<evidence type="ECO:0000313" key="1">
    <source>
        <dbReference type="EMBL" id="MBB5284877.1"/>
    </source>
</evidence>
<protein>
    <recommendedName>
        <fullName evidence="3">DUF4249 domain-containing protein</fullName>
    </recommendedName>
</protein>
<comment type="caution">
    <text evidence="1">The sequence shown here is derived from an EMBL/GenBank/DDBJ whole genome shotgun (WGS) entry which is preliminary data.</text>
</comment>
<proteinExistence type="predicted"/>
<dbReference type="Proteomes" id="UP000557307">
    <property type="component" value="Unassembled WGS sequence"/>
</dbReference>
<reference evidence="1 2" key="1">
    <citation type="submission" date="2020-08" db="EMBL/GenBank/DDBJ databases">
        <title>Genomic Encyclopedia of Type Strains, Phase IV (KMG-IV): sequencing the most valuable type-strain genomes for metagenomic binning, comparative biology and taxonomic classification.</title>
        <authorList>
            <person name="Goeker M."/>
        </authorList>
    </citation>
    <scope>NUCLEOTIDE SEQUENCE [LARGE SCALE GENOMIC DNA]</scope>
    <source>
        <strain evidence="1 2">DSM 105074</strain>
    </source>
</reference>
<dbReference type="PROSITE" id="PS51257">
    <property type="entry name" value="PROKAR_LIPOPROTEIN"/>
    <property type="match status" value="1"/>
</dbReference>
<organism evidence="1 2">
    <name type="scientific">Rhabdobacter roseus</name>
    <dbReference type="NCBI Taxonomy" id="1655419"/>
    <lineage>
        <taxon>Bacteria</taxon>
        <taxon>Pseudomonadati</taxon>
        <taxon>Bacteroidota</taxon>
        <taxon>Cytophagia</taxon>
        <taxon>Cytophagales</taxon>
        <taxon>Cytophagaceae</taxon>
        <taxon>Rhabdobacter</taxon>
    </lineage>
</organism>